<keyword evidence="12" id="KW-1003">Cell membrane</keyword>
<organism evidence="15 16">
    <name type="scientific">Candidatus Beckwithbacteria bacterium CG23_combo_of_CG06-09_8_20_14_all_34_8</name>
    <dbReference type="NCBI Taxonomy" id="1974497"/>
    <lineage>
        <taxon>Bacteria</taxon>
        <taxon>Candidatus Beckwithiibacteriota</taxon>
    </lineage>
</organism>
<keyword evidence="7 12" id="KW-0406">Ion transport</keyword>
<evidence type="ECO:0000256" key="13">
    <source>
        <dbReference type="RuleBase" id="RU003848"/>
    </source>
</evidence>
<evidence type="ECO:0000256" key="9">
    <source>
        <dbReference type="ARBA" id="ARBA00023310"/>
    </source>
</evidence>
<sequence length="173" mass="19564">MTDSVNVFSSLGIDAGKLIWQIVNFGILMFVLTRVLYKPILQKLDQRAKLIKDGLKAANDNIQKQEEAETQRQKMFQDARKDVETLIAKAKKDATSAKEEILEQTKVEATKLMDRKEKEIEDKMAAQEKALQAKVIDLSVSVARKALGDYLDSSKQKELIEQQLKQLAKTKLG</sequence>
<name>A0A2H0B7D3_9BACT</name>
<evidence type="ECO:0000256" key="11">
    <source>
        <dbReference type="ARBA" id="ARBA00037847"/>
    </source>
</evidence>
<evidence type="ECO:0000256" key="12">
    <source>
        <dbReference type="HAMAP-Rule" id="MF_01398"/>
    </source>
</evidence>
<evidence type="ECO:0000256" key="4">
    <source>
        <dbReference type="ARBA" id="ARBA00022692"/>
    </source>
</evidence>
<dbReference type="HAMAP" id="MF_01398">
    <property type="entry name" value="ATP_synth_b_bprime"/>
    <property type="match status" value="1"/>
</dbReference>
<evidence type="ECO:0000256" key="14">
    <source>
        <dbReference type="SAM" id="Coils"/>
    </source>
</evidence>
<dbReference type="GO" id="GO:0046933">
    <property type="term" value="F:proton-transporting ATP synthase activity, rotational mechanism"/>
    <property type="evidence" value="ECO:0007669"/>
    <property type="project" value="UniProtKB-UniRule"/>
</dbReference>
<dbReference type="NCBIfam" id="TIGR01144">
    <property type="entry name" value="ATP_synt_b"/>
    <property type="match status" value="1"/>
</dbReference>
<evidence type="ECO:0000256" key="2">
    <source>
        <dbReference type="ARBA" id="ARBA00022448"/>
    </source>
</evidence>
<keyword evidence="5 12" id="KW-0375">Hydrogen ion transport</keyword>
<comment type="function">
    <text evidence="10 12">F(1)F(0) ATP synthase produces ATP from ADP in the presence of a proton or sodium gradient. F-type ATPases consist of two structural domains, F(1) containing the extramembraneous catalytic core and F(0) containing the membrane proton channel, linked together by a central stalk and a peripheral stalk. During catalysis, ATP synthesis in the catalytic domain of F(1) is coupled via a rotary mechanism of the central stalk subunits to proton translocation.</text>
</comment>
<evidence type="ECO:0000256" key="8">
    <source>
        <dbReference type="ARBA" id="ARBA00023136"/>
    </source>
</evidence>
<dbReference type="EMBL" id="PCSR01000006">
    <property type="protein sequence ID" value="PIP53567.1"/>
    <property type="molecule type" value="Genomic_DNA"/>
</dbReference>
<comment type="similarity">
    <text evidence="1 12 13">Belongs to the ATPase B chain family.</text>
</comment>
<dbReference type="GO" id="GO:0046961">
    <property type="term" value="F:proton-transporting ATPase activity, rotational mechanism"/>
    <property type="evidence" value="ECO:0007669"/>
    <property type="project" value="TreeGrafter"/>
</dbReference>
<accession>A0A2H0B7D3</accession>
<evidence type="ECO:0000256" key="6">
    <source>
        <dbReference type="ARBA" id="ARBA00022989"/>
    </source>
</evidence>
<evidence type="ECO:0000313" key="16">
    <source>
        <dbReference type="Proteomes" id="UP000229459"/>
    </source>
</evidence>
<keyword evidence="2 12" id="KW-0813">Transport</keyword>
<dbReference type="InterPro" id="IPR050059">
    <property type="entry name" value="ATP_synthase_B_chain"/>
</dbReference>
<dbReference type="GO" id="GO:0012505">
    <property type="term" value="C:endomembrane system"/>
    <property type="evidence" value="ECO:0007669"/>
    <property type="project" value="UniProtKB-SubCell"/>
</dbReference>
<dbReference type="Pfam" id="PF00430">
    <property type="entry name" value="ATP-synt_B"/>
    <property type="match status" value="1"/>
</dbReference>
<dbReference type="GO" id="GO:0005886">
    <property type="term" value="C:plasma membrane"/>
    <property type="evidence" value="ECO:0007669"/>
    <property type="project" value="UniProtKB-SubCell"/>
</dbReference>
<evidence type="ECO:0000256" key="10">
    <source>
        <dbReference type="ARBA" id="ARBA00025198"/>
    </source>
</evidence>
<dbReference type="InterPro" id="IPR005864">
    <property type="entry name" value="ATP_synth_F0_bsu_bac"/>
</dbReference>
<proteinExistence type="inferred from homology"/>
<feature type="coiled-coil region" evidence="14">
    <location>
        <begin position="41"/>
        <end position="133"/>
    </location>
</feature>
<evidence type="ECO:0000256" key="7">
    <source>
        <dbReference type="ARBA" id="ARBA00023065"/>
    </source>
</evidence>
<dbReference type="PANTHER" id="PTHR33445">
    <property type="entry name" value="ATP SYNTHASE SUBUNIT B', CHLOROPLASTIC"/>
    <property type="match status" value="1"/>
</dbReference>
<evidence type="ECO:0000313" key="15">
    <source>
        <dbReference type="EMBL" id="PIP53567.1"/>
    </source>
</evidence>
<evidence type="ECO:0000256" key="1">
    <source>
        <dbReference type="ARBA" id="ARBA00005513"/>
    </source>
</evidence>
<comment type="function">
    <text evidence="12">Component of the F(0) channel, it forms part of the peripheral stalk, linking F(1) to F(0).</text>
</comment>
<dbReference type="InterPro" id="IPR002146">
    <property type="entry name" value="ATP_synth_b/b'su_bac/chlpt"/>
</dbReference>
<evidence type="ECO:0000256" key="3">
    <source>
        <dbReference type="ARBA" id="ARBA00022547"/>
    </source>
</evidence>
<dbReference type="AlphaFoldDB" id="A0A2H0B7D3"/>
<protein>
    <recommendedName>
        <fullName evidence="12">ATP synthase subunit b</fullName>
    </recommendedName>
    <alternativeName>
        <fullName evidence="12">ATP synthase F(0) sector subunit b</fullName>
    </alternativeName>
    <alternativeName>
        <fullName evidence="12">ATPase subunit I</fullName>
    </alternativeName>
    <alternativeName>
        <fullName evidence="12">F-type ATPase subunit b</fullName>
        <shortName evidence="12">F-ATPase subunit b</shortName>
    </alternativeName>
</protein>
<feature type="transmembrane region" description="Helical" evidence="12">
    <location>
        <begin position="18"/>
        <end position="37"/>
    </location>
</feature>
<reference evidence="15 16" key="1">
    <citation type="submission" date="2017-09" db="EMBL/GenBank/DDBJ databases">
        <title>Depth-based differentiation of microbial function through sediment-hosted aquifers and enrichment of novel symbionts in the deep terrestrial subsurface.</title>
        <authorList>
            <person name="Probst A.J."/>
            <person name="Ladd B."/>
            <person name="Jarett J.K."/>
            <person name="Geller-Mcgrath D.E."/>
            <person name="Sieber C.M."/>
            <person name="Emerson J.B."/>
            <person name="Anantharaman K."/>
            <person name="Thomas B.C."/>
            <person name="Malmstrom R."/>
            <person name="Stieglmeier M."/>
            <person name="Klingl A."/>
            <person name="Woyke T."/>
            <person name="Ryan C.M."/>
            <person name="Banfield J.F."/>
        </authorList>
    </citation>
    <scope>NUCLEOTIDE SEQUENCE [LARGE SCALE GENOMIC DNA]</scope>
    <source>
        <strain evidence="15">CG23_combo_of_CG06-09_8_20_14_all_34_8</strain>
    </source>
</reference>
<evidence type="ECO:0000256" key="5">
    <source>
        <dbReference type="ARBA" id="ARBA00022781"/>
    </source>
</evidence>
<dbReference type="Gene3D" id="6.10.250.1580">
    <property type="match status" value="1"/>
</dbReference>
<comment type="subcellular location">
    <subcellularLocation>
        <location evidence="12">Cell membrane</location>
        <topology evidence="12">Single-pass membrane protein</topology>
    </subcellularLocation>
    <subcellularLocation>
        <location evidence="11">Endomembrane system</location>
        <topology evidence="11">Single-pass membrane protein</topology>
    </subcellularLocation>
</comment>
<comment type="caution">
    <text evidence="15">The sequence shown here is derived from an EMBL/GenBank/DDBJ whole genome shotgun (WGS) entry which is preliminary data.</text>
</comment>
<comment type="subunit">
    <text evidence="12">F-type ATPases have 2 components, F(1) - the catalytic core - and F(0) - the membrane proton channel. F(1) has five subunits: alpha(3), beta(3), gamma(1), delta(1), epsilon(1). F(0) has three main subunits: a(1), b(2) and c(10-14). The alpha and beta chains form an alternating ring which encloses part of the gamma chain. F(1) is attached to F(0) by a central stalk formed by the gamma and epsilon chains, while a peripheral stalk is formed by the delta and b chains.</text>
</comment>
<dbReference type="PANTHER" id="PTHR33445:SF2">
    <property type="entry name" value="ATP SYNTHASE SUBUNIT B', CHLOROPLASTIC"/>
    <property type="match status" value="1"/>
</dbReference>
<keyword evidence="6 12" id="KW-1133">Transmembrane helix</keyword>
<gene>
    <name evidence="12 15" type="primary">atpF</name>
    <name evidence="15" type="ORF">COX08_00300</name>
</gene>
<dbReference type="Proteomes" id="UP000229459">
    <property type="component" value="Unassembled WGS sequence"/>
</dbReference>
<keyword evidence="4 12" id="KW-0812">Transmembrane</keyword>
<dbReference type="GO" id="GO:0045259">
    <property type="term" value="C:proton-transporting ATP synthase complex"/>
    <property type="evidence" value="ECO:0007669"/>
    <property type="project" value="UniProtKB-KW"/>
</dbReference>
<keyword evidence="14" id="KW-0175">Coiled coil</keyword>
<keyword evidence="3 12" id="KW-0138">CF(0)</keyword>
<dbReference type="CDD" id="cd06503">
    <property type="entry name" value="ATP-synt_Fo_b"/>
    <property type="match status" value="1"/>
</dbReference>
<keyword evidence="8 12" id="KW-0472">Membrane</keyword>
<keyword evidence="9 12" id="KW-0066">ATP synthesis</keyword>